<evidence type="ECO:0000313" key="3">
    <source>
        <dbReference type="Proteomes" id="UP000070328"/>
    </source>
</evidence>
<dbReference type="OrthoDB" id="5213630at2759"/>
<accession>A0A135RUB6</accession>
<keyword evidence="3" id="KW-1185">Reference proteome</keyword>
<evidence type="ECO:0000313" key="2">
    <source>
        <dbReference type="EMBL" id="KXH27296.1"/>
    </source>
</evidence>
<feature type="compositionally biased region" description="Polar residues" evidence="1">
    <location>
        <begin position="1"/>
        <end position="15"/>
    </location>
</feature>
<sequence length="447" mass="51343">MAEKSSSVYNSSSRPQARRTWPRDGERSTSKRELPRHDNSQEQDYFDTEAAGSPSLTWRSGKSSRSKKVTSLELTDLANLKIELLQSTIDTNSIRQSESSADLDLNSLGHTWNQRPTPKRSEYEGMEDGLDEKEVTLESLKVELQRKDADLADMRKRWKQTAKELNRLKLSQKGELYEVTDRHLVELATRLRYNIRDLTIRHFEGKMGPRDSVHEPRGSRFLQYFGHVVHDTTVQNALLKSGNRRSSVMQAYLWEILTAEIFGRYLWTGSELSGAIQVLNNHIRQERCRIASFDVESCRSFQMWSTQTTSMILHTIDARKESAVRRFIENTVRDTASGIVDAVASLIIIENDELGLEIESILHEALALDKEIYRQVARVDWITYETPMIFDPEQMEWEGDDEAGRRDQPARLVVAPALRKRGKSTGEDFDIDRLLLPMIVSRLDPGN</sequence>
<dbReference type="EMBL" id="JFBX01000828">
    <property type="protein sequence ID" value="KXH27296.1"/>
    <property type="molecule type" value="Genomic_DNA"/>
</dbReference>
<evidence type="ECO:0000256" key="1">
    <source>
        <dbReference type="SAM" id="MobiDB-lite"/>
    </source>
</evidence>
<dbReference type="AlphaFoldDB" id="A0A135RUB6"/>
<reference evidence="2 3" key="1">
    <citation type="submission" date="2014-02" db="EMBL/GenBank/DDBJ databases">
        <title>The genome sequence of Colletotrichum simmondsii CBS122122.</title>
        <authorList>
            <person name="Baroncelli R."/>
            <person name="Thon M.R."/>
        </authorList>
    </citation>
    <scope>NUCLEOTIDE SEQUENCE [LARGE SCALE GENOMIC DNA]</scope>
    <source>
        <strain evidence="2 3">CBS122122</strain>
    </source>
</reference>
<gene>
    <name evidence="2" type="ORF">CSIM01_02580</name>
</gene>
<protein>
    <submittedName>
        <fullName evidence="2">Uncharacterized protein</fullName>
    </submittedName>
</protein>
<name>A0A135RUB6_9PEZI</name>
<feature type="region of interest" description="Disordered" evidence="1">
    <location>
        <begin position="106"/>
        <end position="127"/>
    </location>
</feature>
<proteinExistence type="predicted"/>
<organism evidence="2 3">
    <name type="scientific">Colletotrichum simmondsii</name>
    <dbReference type="NCBI Taxonomy" id="703756"/>
    <lineage>
        <taxon>Eukaryota</taxon>
        <taxon>Fungi</taxon>
        <taxon>Dikarya</taxon>
        <taxon>Ascomycota</taxon>
        <taxon>Pezizomycotina</taxon>
        <taxon>Sordariomycetes</taxon>
        <taxon>Hypocreomycetidae</taxon>
        <taxon>Glomerellales</taxon>
        <taxon>Glomerellaceae</taxon>
        <taxon>Colletotrichum</taxon>
        <taxon>Colletotrichum acutatum species complex</taxon>
    </lineage>
</organism>
<comment type="caution">
    <text evidence="2">The sequence shown here is derived from an EMBL/GenBank/DDBJ whole genome shotgun (WGS) entry which is preliminary data.</text>
</comment>
<feature type="compositionally biased region" description="Basic and acidic residues" evidence="1">
    <location>
        <begin position="21"/>
        <end position="40"/>
    </location>
</feature>
<feature type="region of interest" description="Disordered" evidence="1">
    <location>
        <begin position="1"/>
        <end position="64"/>
    </location>
</feature>
<dbReference type="Proteomes" id="UP000070328">
    <property type="component" value="Unassembled WGS sequence"/>
</dbReference>